<feature type="transmembrane region" description="Helical" evidence="1">
    <location>
        <begin position="47"/>
        <end position="69"/>
    </location>
</feature>
<dbReference type="EMBL" id="JXAL01000006">
    <property type="protein sequence ID" value="KIL36630.1"/>
    <property type="molecule type" value="Genomic_DNA"/>
</dbReference>
<dbReference type="InterPro" id="IPR012854">
    <property type="entry name" value="Cu_amine_oxidase-like_N"/>
</dbReference>
<feature type="domain" description="Copper amine oxidase-like N-terminal" evidence="2">
    <location>
        <begin position="84"/>
        <end position="130"/>
    </location>
</feature>
<proteinExistence type="predicted"/>
<evidence type="ECO:0000313" key="4">
    <source>
        <dbReference type="Proteomes" id="UP000054526"/>
    </source>
</evidence>
<evidence type="ECO:0000313" key="3">
    <source>
        <dbReference type="EMBL" id="KIL36630.1"/>
    </source>
</evidence>
<evidence type="ECO:0000259" key="2">
    <source>
        <dbReference type="Pfam" id="PF07833"/>
    </source>
</evidence>
<dbReference type="Proteomes" id="UP000054526">
    <property type="component" value="Unassembled WGS sequence"/>
</dbReference>
<protein>
    <recommendedName>
        <fullName evidence="2">Copper amine oxidase-like N-terminal domain-containing protein</fullName>
    </recommendedName>
</protein>
<keyword evidence="1" id="KW-0472">Membrane</keyword>
<accession>A0ABR5A6C1</accession>
<dbReference type="Pfam" id="PF07833">
    <property type="entry name" value="Cu_amine_oxidN1"/>
    <property type="match status" value="1"/>
</dbReference>
<reference evidence="3 4" key="1">
    <citation type="submission" date="2014-12" db="EMBL/GenBank/DDBJ databases">
        <title>Draft genome sequence of Cohnella kolymensis strain B-2846.</title>
        <authorList>
            <person name="Karlyshev A.V."/>
            <person name="Kudryashova E.B."/>
        </authorList>
    </citation>
    <scope>NUCLEOTIDE SEQUENCE [LARGE SCALE GENOMIC DNA]</scope>
    <source>
        <strain evidence="3 4">VKM B-2846</strain>
    </source>
</reference>
<organism evidence="3 4">
    <name type="scientific">Cohnella kolymensis</name>
    <dbReference type="NCBI Taxonomy" id="1590652"/>
    <lineage>
        <taxon>Bacteria</taxon>
        <taxon>Bacillati</taxon>
        <taxon>Bacillota</taxon>
        <taxon>Bacilli</taxon>
        <taxon>Bacillales</taxon>
        <taxon>Paenibacillaceae</taxon>
        <taxon>Cohnella</taxon>
    </lineage>
</organism>
<sequence length="417" mass="45380">MRLQLQGTIFDGYSLNFAVTFFNRIASVRVETIPNKERGIIMNKQKWIVLVTAAGLLGTTAAAGAAGMVDKVSGLLRKDVVISVNGTDTSMKPVYINGKAYLPARDAASALGYDLNWNSKGREIELQQKNPPQAEEPVQYMKAAGVIVDVREDNGRHRIELMGKGPTAAYSWLILYADKETVLTDENGRAFAVADLKAGMHITADYGPMVQMSFPSTSHAANIVVGEQRLISEQFVQEVRPTDDGWQVHIGPGKLSTTPVTTILNVGKDATVQTAQGEPVEVTKLAPGTRVRAYYGPAVTKSIPAQSTAELIVVMPELLREQVTLKFLDLAWSNVPETEKSHLKTSKEQANVSLIDSQGAMIVGLTDEQKQFLAGIKDRSVQLVTVTYNTDQDALLGPLTVVIDPATMKVVGYFARY</sequence>
<name>A0ABR5A6C1_9BACL</name>
<gene>
    <name evidence="3" type="ORF">SD71_06335</name>
</gene>
<evidence type="ECO:0000256" key="1">
    <source>
        <dbReference type="SAM" id="Phobius"/>
    </source>
</evidence>
<keyword evidence="1" id="KW-1133">Transmembrane helix</keyword>
<comment type="caution">
    <text evidence="3">The sequence shown here is derived from an EMBL/GenBank/DDBJ whole genome shotgun (WGS) entry which is preliminary data.</text>
</comment>
<keyword evidence="4" id="KW-1185">Reference proteome</keyword>
<keyword evidence="1" id="KW-0812">Transmembrane</keyword>